<protein>
    <submittedName>
        <fullName evidence="1">Uncharacterized protein</fullName>
    </submittedName>
</protein>
<proteinExistence type="predicted"/>
<dbReference type="EMBL" id="NFEZ01000004">
    <property type="protein sequence ID" value="PLT45519.1"/>
    <property type="molecule type" value="Genomic_DNA"/>
</dbReference>
<keyword evidence="2" id="KW-1185">Reference proteome</keyword>
<sequence length="62" mass="6620">MLTKPTAAGMGFTSYRYRKDRRAAATPGLPPISPLYAAFAQMFQKAGRPGESCHGMTAPCIA</sequence>
<evidence type="ECO:0000313" key="1">
    <source>
        <dbReference type="EMBL" id="PLT45519.1"/>
    </source>
</evidence>
<reference evidence="1 2" key="1">
    <citation type="submission" date="2017-05" db="EMBL/GenBank/DDBJ databases">
        <title>Functional genome analysis of Paenibacillus pasadenensis strain R16: insights on endophytic life style and antifungal activity.</title>
        <authorList>
            <person name="Passera A."/>
            <person name="Marcolungo L."/>
            <person name="Casati P."/>
            <person name="Brasca M."/>
            <person name="Quaglino F."/>
            <person name="Delledonne M."/>
        </authorList>
    </citation>
    <scope>NUCLEOTIDE SEQUENCE [LARGE SCALE GENOMIC DNA]</scope>
    <source>
        <strain evidence="1 2">R16</strain>
    </source>
</reference>
<accession>A0A2N5N5E7</accession>
<dbReference type="Proteomes" id="UP000234789">
    <property type="component" value="Unassembled WGS sequence"/>
</dbReference>
<comment type="caution">
    <text evidence="1">The sequence shown here is derived from an EMBL/GenBank/DDBJ whole genome shotgun (WGS) entry which is preliminary data.</text>
</comment>
<name>A0A2N5N5E7_9BACL</name>
<organism evidence="1 2">
    <name type="scientific">Paenibacillus pasadenensis</name>
    <dbReference type="NCBI Taxonomy" id="217090"/>
    <lineage>
        <taxon>Bacteria</taxon>
        <taxon>Bacillati</taxon>
        <taxon>Bacillota</taxon>
        <taxon>Bacilli</taxon>
        <taxon>Bacillales</taxon>
        <taxon>Paenibacillaceae</taxon>
        <taxon>Paenibacillus</taxon>
    </lineage>
</organism>
<dbReference type="AlphaFoldDB" id="A0A2N5N5E7"/>
<gene>
    <name evidence="1" type="ORF">B8V81_3950</name>
</gene>
<evidence type="ECO:0000313" key="2">
    <source>
        <dbReference type="Proteomes" id="UP000234789"/>
    </source>
</evidence>